<evidence type="ECO:0000313" key="1">
    <source>
        <dbReference type="EMBL" id="KAI5443427.1"/>
    </source>
</evidence>
<name>A0A9D5BH39_PEA</name>
<dbReference type="PANTHER" id="PTHR11439:SF440">
    <property type="entry name" value="INTEGRASE CATALYTIC DOMAIN-CONTAINING PROTEIN"/>
    <property type="match status" value="1"/>
</dbReference>
<dbReference type="EMBL" id="JAMSHJ010000001">
    <property type="protein sequence ID" value="KAI5443427.1"/>
    <property type="molecule type" value="Genomic_DNA"/>
</dbReference>
<comment type="caution">
    <text evidence="1">The sequence shown here is derived from an EMBL/GenBank/DDBJ whole genome shotgun (WGS) entry which is preliminary data.</text>
</comment>
<dbReference type="Gramene" id="Psat01G0217100-T1">
    <property type="protein sequence ID" value="KAI5443427.1"/>
    <property type="gene ID" value="KIW84_012171"/>
</dbReference>
<dbReference type="PANTHER" id="PTHR11439">
    <property type="entry name" value="GAG-POL-RELATED RETROTRANSPOSON"/>
    <property type="match status" value="1"/>
</dbReference>
<evidence type="ECO:0000313" key="2">
    <source>
        <dbReference type="Proteomes" id="UP001058974"/>
    </source>
</evidence>
<organism evidence="1 2">
    <name type="scientific">Pisum sativum</name>
    <name type="common">Garden pea</name>
    <name type="synonym">Lathyrus oleraceus</name>
    <dbReference type="NCBI Taxonomy" id="3888"/>
    <lineage>
        <taxon>Eukaryota</taxon>
        <taxon>Viridiplantae</taxon>
        <taxon>Streptophyta</taxon>
        <taxon>Embryophyta</taxon>
        <taxon>Tracheophyta</taxon>
        <taxon>Spermatophyta</taxon>
        <taxon>Magnoliopsida</taxon>
        <taxon>eudicotyledons</taxon>
        <taxon>Gunneridae</taxon>
        <taxon>Pentapetalae</taxon>
        <taxon>rosids</taxon>
        <taxon>fabids</taxon>
        <taxon>Fabales</taxon>
        <taxon>Fabaceae</taxon>
        <taxon>Papilionoideae</taxon>
        <taxon>50 kb inversion clade</taxon>
        <taxon>NPAAA clade</taxon>
        <taxon>Hologalegina</taxon>
        <taxon>IRL clade</taxon>
        <taxon>Fabeae</taxon>
        <taxon>Lathyrus</taxon>
    </lineage>
</organism>
<protein>
    <submittedName>
        <fullName evidence="1">Uncharacterized protein</fullName>
    </submittedName>
</protein>
<proteinExistence type="predicted"/>
<keyword evidence="2" id="KW-1185">Reference proteome</keyword>
<dbReference type="CDD" id="cd09272">
    <property type="entry name" value="RNase_HI_RT_Ty1"/>
    <property type="match status" value="1"/>
</dbReference>
<accession>A0A9D5BH39</accession>
<reference evidence="1 2" key="1">
    <citation type="journal article" date="2022" name="Nat. Genet.">
        <title>Improved pea reference genome and pan-genome highlight genomic features and evolutionary characteristics.</title>
        <authorList>
            <person name="Yang T."/>
            <person name="Liu R."/>
            <person name="Luo Y."/>
            <person name="Hu S."/>
            <person name="Wang D."/>
            <person name="Wang C."/>
            <person name="Pandey M.K."/>
            <person name="Ge S."/>
            <person name="Xu Q."/>
            <person name="Li N."/>
            <person name="Li G."/>
            <person name="Huang Y."/>
            <person name="Saxena R.K."/>
            <person name="Ji Y."/>
            <person name="Li M."/>
            <person name="Yan X."/>
            <person name="He Y."/>
            <person name="Liu Y."/>
            <person name="Wang X."/>
            <person name="Xiang C."/>
            <person name="Varshney R.K."/>
            <person name="Ding H."/>
            <person name="Gao S."/>
            <person name="Zong X."/>
        </authorList>
    </citation>
    <scope>NUCLEOTIDE SEQUENCE [LARGE SCALE GENOMIC DNA]</scope>
    <source>
        <strain evidence="1 2">cv. Zhongwan 6</strain>
    </source>
</reference>
<dbReference type="AlphaFoldDB" id="A0A9D5BH39"/>
<sequence>MKDLGEANMILGINITRFEQGISLDQSKFTSRLSNEHLQAIERVIRYLKKTVNLIFHYQRFPFVLEGYSDADWNTLSDDFKASSGCIFDIVGRDVSWTSKKQTILAQSIMESKMITLGTASEESSWLKCLLSEIPVWEKHMQVGLIHYDSTMTIGKIEICYYHGKKRQIRRNHNNVRGCISKRDLRVDHVRTDENLADPLTKGLAREKVQNTSKKMRLMSIEK</sequence>
<dbReference type="Proteomes" id="UP001058974">
    <property type="component" value="Chromosome 1"/>
</dbReference>
<gene>
    <name evidence="1" type="ORF">KIW84_012171</name>
</gene>